<protein>
    <recommendedName>
        <fullName evidence="6 13">Dihydropteroate synthase</fullName>
        <shortName evidence="13">DHPS</shortName>
        <ecNumber evidence="5 13">2.5.1.15</ecNumber>
    </recommendedName>
    <alternativeName>
        <fullName evidence="11 13">Dihydropteroate pyrophosphorylase</fullName>
    </alternativeName>
</protein>
<dbReference type="GO" id="GO:0046654">
    <property type="term" value="P:tetrahydrofolate biosynthetic process"/>
    <property type="evidence" value="ECO:0007669"/>
    <property type="project" value="UniProtKB-UniPathway"/>
</dbReference>
<evidence type="ECO:0000256" key="10">
    <source>
        <dbReference type="ARBA" id="ARBA00022909"/>
    </source>
</evidence>
<evidence type="ECO:0000313" key="16">
    <source>
        <dbReference type="Proteomes" id="UP000027142"/>
    </source>
</evidence>
<dbReference type="Pfam" id="PF00809">
    <property type="entry name" value="Pterin_bind"/>
    <property type="match status" value="1"/>
</dbReference>
<dbReference type="EC" id="2.5.1.15" evidence="5 13"/>
<sequence>MSKGLDMEVKQGSRTKIMGILNVTPDSFSDGGKFNHVDAAISRVADMIEAGADLIDIGGESTRPGYTPVSIDEEMERTCPVIEKLVERFDIPISIDTFKAKTAEAALQAGASIINDVWGAKADPQMAYIAAKYEVPIILMHNRDEVAYGVFMDDVLSDLSQSISICTNAGVKSERIWLDPGVGFAKTYEQNLEVMRELNQIVDLGYPVLLGTSRKSLIAKTLQLPVDERVEGTGATVCLGITKGVSVVRVHDVKEMKRMALMMDAMLQRSDEVG</sequence>
<accession>A0A060M974</accession>
<evidence type="ECO:0000256" key="11">
    <source>
        <dbReference type="ARBA" id="ARBA00030193"/>
    </source>
</evidence>
<comment type="catalytic activity">
    <reaction evidence="1">
        <text>(7,8-dihydropterin-6-yl)methyl diphosphate + 4-aminobenzoate = 7,8-dihydropteroate + diphosphate</text>
        <dbReference type="Rhea" id="RHEA:19949"/>
        <dbReference type="ChEBI" id="CHEBI:17836"/>
        <dbReference type="ChEBI" id="CHEBI:17839"/>
        <dbReference type="ChEBI" id="CHEBI:33019"/>
        <dbReference type="ChEBI" id="CHEBI:72950"/>
        <dbReference type="EC" id="2.5.1.15"/>
    </reaction>
</comment>
<keyword evidence="16" id="KW-1185">Reference proteome</keyword>
<comment type="pathway">
    <text evidence="3 13">Cofactor biosynthesis; tetrahydrofolate biosynthesis; 7,8-dihydrofolate from 2-amino-4-hydroxy-6-hydroxymethyl-7,8-dihydropteridine diphosphate and 4-aminobenzoate: step 1/2.</text>
</comment>
<evidence type="ECO:0000256" key="5">
    <source>
        <dbReference type="ARBA" id="ARBA00012458"/>
    </source>
</evidence>
<feature type="domain" description="Pterin-binding" evidence="14">
    <location>
        <begin position="15"/>
        <end position="262"/>
    </location>
</feature>
<dbReference type="KEGG" id="ble:BleG1_4100"/>
<reference evidence="15 16" key="1">
    <citation type="journal article" date="2014" name="Gene">
        <title>A comparative genomic analysis of the alkalitolerant soil bacterium Bacillus lehensis G1.</title>
        <authorList>
            <person name="Noor Y.M."/>
            <person name="Samsulrizal N.H."/>
            <person name="Jema'on N.A."/>
            <person name="Low K.O."/>
            <person name="Ramli A.N."/>
            <person name="Alias N.I."/>
            <person name="Damis S.I."/>
            <person name="Fuzi S.F."/>
            <person name="Isa M.N."/>
            <person name="Murad A.M."/>
            <person name="Raih M.F."/>
            <person name="Bakar F.D."/>
            <person name="Najimudin N."/>
            <person name="Mahadi N.M."/>
            <person name="Illias R.M."/>
        </authorList>
    </citation>
    <scope>NUCLEOTIDE SEQUENCE [LARGE SCALE GENOMIC DNA]</scope>
    <source>
        <strain evidence="15 16">G1</strain>
    </source>
</reference>
<evidence type="ECO:0000259" key="14">
    <source>
        <dbReference type="PROSITE" id="PS50972"/>
    </source>
</evidence>
<dbReference type="EMBL" id="CP003923">
    <property type="protein sequence ID" value="AIC96634.1"/>
    <property type="molecule type" value="Genomic_DNA"/>
</dbReference>
<comment type="cofactor">
    <cofactor evidence="2 13">
        <name>Mg(2+)</name>
        <dbReference type="ChEBI" id="CHEBI:18420"/>
    </cofactor>
</comment>
<keyword evidence="8 13" id="KW-0479">Metal-binding</keyword>
<dbReference type="FunFam" id="3.20.20.20:FF:000006">
    <property type="entry name" value="Dihydropteroate synthase"/>
    <property type="match status" value="1"/>
</dbReference>
<gene>
    <name evidence="15" type="ORF">BleG1_4100</name>
</gene>
<evidence type="ECO:0000256" key="9">
    <source>
        <dbReference type="ARBA" id="ARBA00022842"/>
    </source>
</evidence>
<dbReference type="STRING" id="1246626.BleG1_4100"/>
<dbReference type="PATRIC" id="fig|1246626.3.peg.4084"/>
<evidence type="ECO:0000256" key="4">
    <source>
        <dbReference type="ARBA" id="ARBA00009503"/>
    </source>
</evidence>
<keyword evidence="7 13" id="KW-0808">Transferase</keyword>
<dbReference type="eggNOG" id="COG0294">
    <property type="taxonomic scope" value="Bacteria"/>
</dbReference>
<evidence type="ECO:0000256" key="8">
    <source>
        <dbReference type="ARBA" id="ARBA00022723"/>
    </source>
</evidence>
<evidence type="ECO:0000256" key="6">
    <source>
        <dbReference type="ARBA" id="ARBA00016919"/>
    </source>
</evidence>
<evidence type="ECO:0000256" key="1">
    <source>
        <dbReference type="ARBA" id="ARBA00000012"/>
    </source>
</evidence>
<dbReference type="PANTHER" id="PTHR20941:SF1">
    <property type="entry name" value="FOLIC ACID SYNTHESIS PROTEIN FOL1"/>
    <property type="match status" value="1"/>
</dbReference>
<dbReference type="PROSITE" id="PS50972">
    <property type="entry name" value="PTERIN_BINDING"/>
    <property type="match status" value="1"/>
</dbReference>
<dbReference type="Proteomes" id="UP000027142">
    <property type="component" value="Chromosome"/>
</dbReference>
<dbReference type="UniPathway" id="UPA00077">
    <property type="reaction ID" value="UER00156"/>
</dbReference>
<dbReference type="InterPro" id="IPR045031">
    <property type="entry name" value="DHP_synth-like"/>
</dbReference>
<name>A0A060M974_9BACI</name>
<dbReference type="SUPFAM" id="SSF51717">
    <property type="entry name" value="Dihydropteroate synthetase-like"/>
    <property type="match status" value="1"/>
</dbReference>
<organism evidence="15 16">
    <name type="scientific">Shouchella lehensis G1</name>
    <dbReference type="NCBI Taxonomy" id="1246626"/>
    <lineage>
        <taxon>Bacteria</taxon>
        <taxon>Bacillati</taxon>
        <taxon>Bacillota</taxon>
        <taxon>Bacilli</taxon>
        <taxon>Bacillales</taxon>
        <taxon>Bacillaceae</taxon>
        <taxon>Shouchella</taxon>
    </lineage>
</organism>
<dbReference type="AlphaFoldDB" id="A0A060M974"/>
<dbReference type="GO" id="GO:0046872">
    <property type="term" value="F:metal ion binding"/>
    <property type="evidence" value="ECO:0007669"/>
    <property type="project" value="UniProtKB-KW"/>
</dbReference>
<dbReference type="GO" id="GO:0046656">
    <property type="term" value="P:folic acid biosynthetic process"/>
    <property type="evidence" value="ECO:0007669"/>
    <property type="project" value="UniProtKB-KW"/>
</dbReference>
<evidence type="ECO:0000256" key="3">
    <source>
        <dbReference type="ARBA" id="ARBA00004763"/>
    </source>
</evidence>
<dbReference type="RefSeq" id="WP_038484979.1">
    <property type="nucleotide sequence ID" value="NZ_CP003923.1"/>
</dbReference>
<dbReference type="CDD" id="cd00739">
    <property type="entry name" value="DHPS"/>
    <property type="match status" value="1"/>
</dbReference>
<evidence type="ECO:0000256" key="2">
    <source>
        <dbReference type="ARBA" id="ARBA00001946"/>
    </source>
</evidence>
<comment type="function">
    <text evidence="12 13">Catalyzes the condensation of para-aminobenzoate (pABA) with 6-hydroxymethyl-7,8-dihydropterin diphosphate (DHPt-PP) to form 7,8-dihydropteroate (H2Pte), the immediate precursor of folate derivatives.</text>
</comment>
<dbReference type="GO" id="GO:0005829">
    <property type="term" value="C:cytosol"/>
    <property type="evidence" value="ECO:0007669"/>
    <property type="project" value="TreeGrafter"/>
</dbReference>
<dbReference type="InterPro" id="IPR006390">
    <property type="entry name" value="DHP_synth_dom"/>
</dbReference>
<dbReference type="OrthoDB" id="9811744at2"/>
<evidence type="ECO:0000256" key="13">
    <source>
        <dbReference type="RuleBase" id="RU361205"/>
    </source>
</evidence>
<dbReference type="GO" id="GO:0004156">
    <property type="term" value="F:dihydropteroate synthase activity"/>
    <property type="evidence" value="ECO:0007669"/>
    <property type="project" value="UniProtKB-EC"/>
</dbReference>
<evidence type="ECO:0000256" key="7">
    <source>
        <dbReference type="ARBA" id="ARBA00022679"/>
    </source>
</evidence>
<dbReference type="PROSITE" id="PS00793">
    <property type="entry name" value="DHPS_2"/>
    <property type="match status" value="1"/>
</dbReference>
<dbReference type="InterPro" id="IPR011005">
    <property type="entry name" value="Dihydropteroate_synth-like_sf"/>
</dbReference>
<keyword evidence="10 13" id="KW-0289">Folate biosynthesis</keyword>
<comment type="similarity">
    <text evidence="4 13">Belongs to the DHPS family.</text>
</comment>
<proteinExistence type="inferred from homology"/>
<dbReference type="NCBIfam" id="TIGR01496">
    <property type="entry name" value="DHPS"/>
    <property type="match status" value="1"/>
</dbReference>
<dbReference type="Gene3D" id="3.20.20.20">
    <property type="entry name" value="Dihydropteroate synthase-like"/>
    <property type="match status" value="1"/>
</dbReference>
<evidence type="ECO:0000313" key="15">
    <source>
        <dbReference type="EMBL" id="AIC96634.1"/>
    </source>
</evidence>
<dbReference type="InterPro" id="IPR000489">
    <property type="entry name" value="Pterin-binding_dom"/>
</dbReference>
<dbReference type="HOGENOM" id="CLU_008023_0_2_9"/>
<dbReference type="PANTHER" id="PTHR20941">
    <property type="entry name" value="FOLATE SYNTHESIS PROTEINS"/>
    <property type="match status" value="1"/>
</dbReference>
<dbReference type="PROSITE" id="PS00792">
    <property type="entry name" value="DHPS_1"/>
    <property type="match status" value="1"/>
</dbReference>
<evidence type="ECO:0000256" key="12">
    <source>
        <dbReference type="ARBA" id="ARBA00053449"/>
    </source>
</evidence>
<keyword evidence="9 13" id="KW-0460">Magnesium</keyword>